<evidence type="ECO:0000256" key="1">
    <source>
        <dbReference type="SAM" id="MobiDB-lite"/>
    </source>
</evidence>
<protein>
    <submittedName>
        <fullName evidence="2">Uncharacterized protein</fullName>
    </submittedName>
</protein>
<reference evidence="2 3" key="1">
    <citation type="submission" date="2015-07" db="EMBL/GenBank/DDBJ databases">
        <title>The genome of Melipona quadrifasciata.</title>
        <authorList>
            <person name="Pan H."/>
            <person name="Kapheim K."/>
        </authorList>
    </citation>
    <scope>NUCLEOTIDE SEQUENCE [LARGE SCALE GENOMIC DNA]</scope>
    <source>
        <strain evidence="2">0111107301</strain>
        <tissue evidence="2">Whole body</tissue>
    </source>
</reference>
<dbReference type="AlphaFoldDB" id="A0A0N0BBZ7"/>
<dbReference type="EMBL" id="KQ435940">
    <property type="protein sequence ID" value="KOX68281.1"/>
    <property type="molecule type" value="Genomic_DNA"/>
</dbReference>
<sequence length="97" mass="10547">MLQQFKLGGRNDSELEAEGKPERLLGSPSFGYGKSRVQGGARRARYSLPSWAISLARVPHVFGKVGAMHQSTVDCLVFSEYVSHVAKVSGEAGLLRK</sequence>
<organism evidence="2 3">
    <name type="scientific">Melipona quadrifasciata</name>
    <dbReference type="NCBI Taxonomy" id="166423"/>
    <lineage>
        <taxon>Eukaryota</taxon>
        <taxon>Metazoa</taxon>
        <taxon>Ecdysozoa</taxon>
        <taxon>Arthropoda</taxon>
        <taxon>Hexapoda</taxon>
        <taxon>Insecta</taxon>
        <taxon>Pterygota</taxon>
        <taxon>Neoptera</taxon>
        <taxon>Endopterygota</taxon>
        <taxon>Hymenoptera</taxon>
        <taxon>Apocrita</taxon>
        <taxon>Aculeata</taxon>
        <taxon>Apoidea</taxon>
        <taxon>Anthophila</taxon>
        <taxon>Apidae</taxon>
        <taxon>Melipona</taxon>
    </lineage>
</organism>
<dbReference type="OrthoDB" id="421226at2759"/>
<evidence type="ECO:0000313" key="2">
    <source>
        <dbReference type="EMBL" id="KOX68281.1"/>
    </source>
</evidence>
<feature type="compositionally biased region" description="Basic and acidic residues" evidence="1">
    <location>
        <begin position="9"/>
        <end position="23"/>
    </location>
</feature>
<dbReference type="Proteomes" id="UP000053105">
    <property type="component" value="Unassembled WGS sequence"/>
</dbReference>
<name>A0A0N0BBZ7_9HYME</name>
<gene>
    <name evidence="2" type="ORF">WN51_07962</name>
</gene>
<proteinExistence type="predicted"/>
<accession>A0A0N0BBZ7</accession>
<keyword evidence="3" id="KW-1185">Reference proteome</keyword>
<feature type="region of interest" description="Disordered" evidence="1">
    <location>
        <begin position="1"/>
        <end position="30"/>
    </location>
</feature>
<evidence type="ECO:0000313" key="3">
    <source>
        <dbReference type="Proteomes" id="UP000053105"/>
    </source>
</evidence>